<reference evidence="3 4" key="1">
    <citation type="journal article" date="2014" name="PLoS Genet.">
        <title>Analysis of the Phlebiopsis gigantea genome, transcriptome and secretome provides insight into its pioneer colonization strategies of wood.</title>
        <authorList>
            <person name="Hori C."/>
            <person name="Ishida T."/>
            <person name="Igarashi K."/>
            <person name="Samejima M."/>
            <person name="Suzuki H."/>
            <person name="Master E."/>
            <person name="Ferreira P."/>
            <person name="Ruiz-Duenas F.J."/>
            <person name="Held B."/>
            <person name="Canessa P."/>
            <person name="Larrondo L.F."/>
            <person name="Schmoll M."/>
            <person name="Druzhinina I.S."/>
            <person name="Kubicek C.P."/>
            <person name="Gaskell J.A."/>
            <person name="Kersten P."/>
            <person name="St John F."/>
            <person name="Glasner J."/>
            <person name="Sabat G."/>
            <person name="Splinter BonDurant S."/>
            <person name="Syed K."/>
            <person name="Yadav J."/>
            <person name="Mgbeahuruike A.C."/>
            <person name="Kovalchuk A."/>
            <person name="Asiegbu F.O."/>
            <person name="Lackner G."/>
            <person name="Hoffmeister D."/>
            <person name="Rencoret J."/>
            <person name="Gutierrez A."/>
            <person name="Sun H."/>
            <person name="Lindquist E."/>
            <person name="Barry K."/>
            <person name="Riley R."/>
            <person name="Grigoriev I.V."/>
            <person name="Henrissat B."/>
            <person name="Kues U."/>
            <person name="Berka R.M."/>
            <person name="Martinez A.T."/>
            <person name="Covert S.F."/>
            <person name="Blanchette R.A."/>
            <person name="Cullen D."/>
        </authorList>
    </citation>
    <scope>NUCLEOTIDE SEQUENCE [LARGE SCALE GENOMIC DNA]</scope>
    <source>
        <strain evidence="3 4">11061_1 CR5-6</strain>
    </source>
</reference>
<dbReference type="OrthoDB" id="74360at2759"/>
<organism evidence="3 4">
    <name type="scientific">Phlebiopsis gigantea (strain 11061_1 CR5-6)</name>
    <name type="common">White-rot fungus</name>
    <name type="synonym">Peniophora gigantea</name>
    <dbReference type="NCBI Taxonomy" id="745531"/>
    <lineage>
        <taxon>Eukaryota</taxon>
        <taxon>Fungi</taxon>
        <taxon>Dikarya</taxon>
        <taxon>Basidiomycota</taxon>
        <taxon>Agaricomycotina</taxon>
        <taxon>Agaricomycetes</taxon>
        <taxon>Polyporales</taxon>
        <taxon>Phanerochaetaceae</taxon>
        <taxon>Phlebiopsis</taxon>
    </lineage>
</organism>
<dbReference type="SUPFAM" id="SSF51905">
    <property type="entry name" value="FAD/NAD(P)-binding domain"/>
    <property type="match status" value="2"/>
</dbReference>
<dbReference type="InterPro" id="IPR036188">
    <property type="entry name" value="FAD/NAD-bd_sf"/>
</dbReference>
<gene>
    <name evidence="3" type="ORF">PHLGIDRAFT_64238</name>
</gene>
<sequence>MLNAITQLLGSTNASTTEATAGPPSRIEEDSFGAFSVDEYRPMKVAIIGAGASGIFAAIRFRQYIPNVQLVVYEQNDGIGGTWYVNKYPGVACDVPAHAVSRQLHPKVSRSYRYTYPRFTIDAAFQHDWSSMWSPGSEILAYIQGVAKKYKVEPYVKLRHQLTGATYDEDSGKWNLRIKRPAESPSETLEEIDDWADFVFCGIGVLHRWNWPDIAGLKDFKGIMVHSADWNLGGATWEDDIKDWGDKKVGVVGLGSSALQIVGALGPKVGELHHVVRGKAWIVPSFMTHVYQEKLHRELTSSVVTFTEEEKKSFEDPARLLEWRRSLEQVMNGMHKITLKGTPEQEFARNVCTQHVQKGLQTKPEYTKYLTPDFSVCSRRMTPAPGFLNAMCEDNYHLVDSPIARITPHGIDTEDGKHIDLDIIICATGFDTTYRFPFPIVGRNGVELQEKWTPHPTTYLSICVDGFPNMFFSNGPNSAVGTTGINMMMEHQVQYAVMCAMKLQRERLKSIEPKAEAITDFEKYMEVSSVWSESVPSWYKPYGPDGRVVGIWPGMSAAHIRVRCKITNARVGSALHHFRTLRYPRWEDFNYERVDNTSNRFFWFGNGMTDAENSTDKDRKPLVVKAEDSSEPDPGDAPYVEVPGSFNVDEYRPMRVAVIGAGASGICAAIRFRQYIPNLELVVYEQMDGVGGTWYANTYPGVACDVASHAFAEDIILQHDWSSMFSPGAEIHAYFEGIVDKYQLRQYIKLRHELVGARYDESAGKWRLGLRCPSKTSTDGFEEIDDTVDFVFNGIGLLHRWKWPDIEGLGDFKGVKVHSAGWNVSEGEVESWKDKSVAVIGLGSSALQIVAALGSKVGRLYNVTRSKAWVALPSVVGVYMAHLVKLTEEELKHLEDPEKLMAFRKDIEHAMNGLHTLTYPESPLQKGAQQVTREYMEKALEVKPGYAEALIPDFSLCCRRLTPTPGYINALRRDNVELVRSEIIRVSTHGLELADGRHLAADVIVCATGFDTSYQLPFPIIGRGGVALSTRWTPHPETYLSLCVDGFPNMFFSNGPNSATGTNSVLLMMEHQIMYAVRAARKLQRERLKSIEPKPEAVTDFVNYAKNYFKKTVFAEPVKSWYKPSGPEGPVVGLWPGSAPHLYRTMRSPRWEDFNYERLDHTNNGLYWLGDGMTHAETMENEDRT</sequence>
<evidence type="ECO:0008006" key="5">
    <source>
        <dbReference type="Google" id="ProtNLM"/>
    </source>
</evidence>
<feature type="compositionally biased region" description="Basic and acidic residues" evidence="2">
    <location>
        <begin position="614"/>
        <end position="628"/>
    </location>
</feature>
<protein>
    <recommendedName>
        <fullName evidence="5">FAD/NAD(P)-binding domain-containing protein</fullName>
    </recommendedName>
</protein>
<comment type="similarity">
    <text evidence="1">Belongs to the FAD-binding monooxygenase family.</text>
</comment>
<dbReference type="InterPro" id="IPR051209">
    <property type="entry name" value="FAD-bind_Monooxygenase_sf"/>
</dbReference>
<dbReference type="PANTHER" id="PTHR42877:SF7">
    <property type="entry name" value="FLAVIN-BINDING MONOOXYGENASE-RELATED"/>
    <property type="match status" value="1"/>
</dbReference>
<dbReference type="STRING" id="745531.A0A0C3S5C9"/>
<dbReference type="AlphaFoldDB" id="A0A0C3S5C9"/>
<evidence type="ECO:0000313" key="3">
    <source>
        <dbReference type="EMBL" id="KIP11191.1"/>
    </source>
</evidence>
<dbReference type="PANTHER" id="PTHR42877">
    <property type="entry name" value="L-ORNITHINE N(5)-MONOOXYGENASE-RELATED"/>
    <property type="match status" value="1"/>
</dbReference>
<keyword evidence="4" id="KW-1185">Reference proteome</keyword>
<evidence type="ECO:0000256" key="2">
    <source>
        <dbReference type="SAM" id="MobiDB-lite"/>
    </source>
</evidence>
<evidence type="ECO:0000256" key="1">
    <source>
        <dbReference type="ARBA" id="ARBA00010139"/>
    </source>
</evidence>
<dbReference type="Pfam" id="PF13450">
    <property type="entry name" value="NAD_binding_8"/>
    <property type="match status" value="2"/>
</dbReference>
<name>A0A0C3S5C9_PHLG1</name>
<dbReference type="Gene3D" id="3.50.50.60">
    <property type="entry name" value="FAD/NAD(P)-binding domain"/>
    <property type="match status" value="4"/>
</dbReference>
<feature type="region of interest" description="Disordered" evidence="2">
    <location>
        <begin position="612"/>
        <end position="639"/>
    </location>
</feature>
<dbReference type="Proteomes" id="UP000053257">
    <property type="component" value="Unassembled WGS sequence"/>
</dbReference>
<accession>A0A0C3S5C9</accession>
<evidence type="ECO:0000313" key="4">
    <source>
        <dbReference type="Proteomes" id="UP000053257"/>
    </source>
</evidence>
<dbReference type="EMBL" id="KN840448">
    <property type="protein sequence ID" value="KIP11191.1"/>
    <property type="molecule type" value="Genomic_DNA"/>
</dbReference>
<proteinExistence type="inferred from homology"/>
<dbReference type="HOGENOM" id="CLU_007503_0_0_1"/>